<dbReference type="Proteomes" id="UP000198825">
    <property type="component" value="Chromosome I"/>
</dbReference>
<comment type="similarity">
    <text evidence="2 11 13">Belongs to the FKBP-type PPIase family. Tig subfamily.</text>
</comment>
<evidence type="ECO:0000256" key="2">
    <source>
        <dbReference type="ARBA" id="ARBA00005464"/>
    </source>
</evidence>
<dbReference type="GO" id="GO:0044183">
    <property type="term" value="F:protein folding chaperone"/>
    <property type="evidence" value="ECO:0007669"/>
    <property type="project" value="TreeGrafter"/>
</dbReference>
<comment type="function">
    <text evidence="11">Involved in protein export. Acts as a chaperone by maintaining the newly synthesized protein in an open conformation. Functions as a peptidyl-prolyl cis-trans isomerase.</text>
</comment>
<dbReference type="InterPro" id="IPR008880">
    <property type="entry name" value="Trigger_fac_C"/>
</dbReference>
<dbReference type="AlphaFoldDB" id="A0A1H2LPW5"/>
<dbReference type="PIRSF" id="PIRSF003095">
    <property type="entry name" value="Trigger_factor"/>
    <property type="match status" value="1"/>
</dbReference>
<feature type="compositionally biased region" description="Acidic residues" evidence="14">
    <location>
        <begin position="467"/>
        <end position="480"/>
    </location>
</feature>
<evidence type="ECO:0000256" key="5">
    <source>
        <dbReference type="ARBA" id="ARBA00022618"/>
    </source>
</evidence>
<dbReference type="NCBIfam" id="TIGR00115">
    <property type="entry name" value="tig"/>
    <property type="match status" value="1"/>
</dbReference>
<dbReference type="SUPFAM" id="SSF109998">
    <property type="entry name" value="Triger factor/SurA peptide-binding domain-like"/>
    <property type="match status" value="1"/>
</dbReference>
<keyword evidence="6 11" id="KW-0697">Rotamase</keyword>
<dbReference type="InterPro" id="IPR037041">
    <property type="entry name" value="Trigger_fac_C_sf"/>
</dbReference>
<dbReference type="InterPro" id="IPR008881">
    <property type="entry name" value="Trigger_fac_ribosome-bd_bac"/>
</dbReference>
<name>A0A1H2LPW5_9ACTN</name>
<dbReference type="PANTHER" id="PTHR30560">
    <property type="entry name" value="TRIGGER FACTOR CHAPERONE AND PEPTIDYL-PROLYL CIS/TRANS ISOMERASE"/>
    <property type="match status" value="1"/>
</dbReference>
<dbReference type="Gene3D" id="1.10.3120.10">
    <property type="entry name" value="Trigger factor, C-terminal domain"/>
    <property type="match status" value="1"/>
</dbReference>
<dbReference type="SUPFAM" id="SSF54534">
    <property type="entry name" value="FKBP-like"/>
    <property type="match status" value="1"/>
</dbReference>
<dbReference type="GO" id="GO:0043022">
    <property type="term" value="F:ribosome binding"/>
    <property type="evidence" value="ECO:0007669"/>
    <property type="project" value="TreeGrafter"/>
</dbReference>
<dbReference type="GO" id="GO:0051301">
    <property type="term" value="P:cell division"/>
    <property type="evidence" value="ECO:0007669"/>
    <property type="project" value="UniProtKB-KW"/>
</dbReference>
<dbReference type="GO" id="GO:0003755">
    <property type="term" value="F:peptidyl-prolyl cis-trans isomerase activity"/>
    <property type="evidence" value="ECO:0007669"/>
    <property type="project" value="UniProtKB-UniRule"/>
</dbReference>
<keyword evidence="11" id="KW-0963">Cytoplasm</keyword>
<feature type="region of interest" description="Disordered" evidence="14">
    <location>
        <begin position="429"/>
        <end position="480"/>
    </location>
</feature>
<evidence type="ECO:0000256" key="13">
    <source>
        <dbReference type="RuleBase" id="RU003914"/>
    </source>
</evidence>
<accession>A0A1H2LPW5</accession>
<dbReference type="OrthoDB" id="9767721at2"/>
<keyword evidence="9 11" id="KW-0131">Cell cycle</keyword>
<evidence type="ECO:0000256" key="10">
    <source>
        <dbReference type="ARBA" id="ARBA00029986"/>
    </source>
</evidence>
<dbReference type="InterPro" id="IPR001179">
    <property type="entry name" value="PPIase_FKBP_dom"/>
</dbReference>
<dbReference type="EMBL" id="LT629799">
    <property type="protein sequence ID" value="SDU82882.1"/>
    <property type="molecule type" value="Genomic_DNA"/>
</dbReference>
<feature type="domain" description="PPIase FKBP-type" evidence="15">
    <location>
        <begin position="162"/>
        <end position="210"/>
    </location>
</feature>
<dbReference type="InterPro" id="IPR005215">
    <property type="entry name" value="Trig_fac"/>
</dbReference>
<dbReference type="Pfam" id="PF05698">
    <property type="entry name" value="Trigger_C"/>
    <property type="match status" value="1"/>
</dbReference>
<dbReference type="Gene3D" id="3.30.70.1050">
    <property type="entry name" value="Trigger factor ribosome-binding domain"/>
    <property type="match status" value="1"/>
</dbReference>
<keyword evidence="5 11" id="KW-0132">Cell division</keyword>
<dbReference type="RefSeq" id="WP_091073183.1">
    <property type="nucleotide sequence ID" value="NZ_LT629799.1"/>
</dbReference>
<dbReference type="EC" id="5.2.1.8" evidence="3 11"/>
<evidence type="ECO:0000256" key="7">
    <source>
        <dbReference type="ARBA" id="ARBA00023186"/>
    </source>
</evidence>
<dbReference type="InterPro" id="IPR046357">
    <property type="entry name" value="PPIase_dom_sf"/>
</dbReference>
<dbReference type="SUPFAM" id="SSF102735">
    <property type="entry name" value="Trigger factor ribosome-binding domain"/>
    <property type="match status" value="1"/>
</dbReference>
<dbReference type="STRING" id="546874.SAMN04488544_0595"/>
<dbReference type="InterPro" id="IPR027304">
    <property type="entry name" value="Trigger_fact/SurA_dom_sf"/>
</dbReference>
<dbReference type="GO" id="GO:0043335">
    <property type="term" value="P:protein unfolding"/>
    <property type="evidence" value="ECO:0007669"/>
    <property type="project" value="TreeGrafter"/>
</dbReference>
<evidence type="ECO:0000256" key="1">
    <source>
        <dbReference type="ARBA" id="ARBA00000971"/>
    </source>
</evidence>
<evidence type="ECO:0000256" key="11">
    <source>
        <dbReference type="HAMAP-Rule" id="MF_00303"/>
    </source>
</evidence>
<evidence type="ECO:0000256" key="6">
    <source>
        <dbReference type="ARBA" id="ARBA00023110"/>
    </source>
</evidence>
<keyword evidence="8 11" id="KW-0413">Isomerase</keyword>
<comment type="catalytic activity">
    <reaction evidence="1 11 12">
        <text>[protein]-peptidylproline (omega=180) = [protein]-peptidylproline (omega=0)</text>
        <dbReference type="Rhea" id="RHEA:16237"/>
        <dbReference type="Rhea" id="RHEA-COMP:10747"/>
        <dbReference type="Rhea" id="RHEA-COMP:10748"/>
        <dbReference type="ChEBI" id="CHEBI:83833"/>
        <dbReference type="ChEBI" id="CHEBI:83834"/>
        <dbReference type="EC" id="5.2.1.8"/>
    </reaction>
</comment>
<evidence type="ECO:0000256" key="14">
    <source>
        <dbReference type="SAM" id="MobiDB-lite"/>
    </source>
</evidence>
<evidence type="ECO:0000256" key="9">
    <source>
        <dbReference type="ARBA" id="ARBA00023306"/>
    </source>
</evidence>
<protein>
    <recommendedName>
        <fullName evidence="4 11">Trigger factor</fullName>
        <shortName evidence="11">TF</shortName>
        <ecNumber evidence="3 11">5.2.1.8</ecNumber>
    </recommendedName>
    <alternativeName>
        <fullName evidence="10 11">PPIase</fullName>
    </alternativeName>
</protein>
<sequence>MPSTVEQLSPTRVKITVEIPFRDLKPSLDKAYADIARTITVPGFRKGKVPPMVIDQRFGRGVVIQEAFNDSWSRFYGAAVTENSLTPLAQPDVEVTKLEDGDLIEFTAEVDVRPEFEVPDTSAISVQVGALEVADGIVDSQIDVLRSRFGSRTTVERGAAEGDLVTLSLTASNDGEALPDATAEDLEYTVGSGQMLDGLDEAITGLSAGESATFRSTLVGGPLKDEEADIEVTVAKVQSQELPEADDDFAQEASEFDTIEELRASIETMATNAARLEQATQARDAVLEALVDSIDVAVPENLLTNELEGRRQQITGQLAQAGLTLEQYLADSEEDQTEEEFWADVERRANQSLKAQMVLDKVAETSEIGVDQNDLTQHILRRAQAEGTAPQQIAEHLQEHPHHIEEYMVEIRRGKALASIVEAATVTDSNGGTVDLSSIREDGSLGSPEDDAQDEAAAAAVLADAESAQDEQQDEDAQQS</sequence>
<gene>
    <name evidence="11" type="primary">tig</name>
    <name evidence="16" type="ORF">SAMN04488544_0595</name>
</gene>
<dbReference type="Pfam" id="PF00254">
    <property type="entry name" value="FKBP_C"/>
    <property type="match status" value="1"/>
</dbReference>
<evidence type="ECO:0000256" key="8">
    <source>
        <dbReference type="ARBA" id="ARBA00023235"/>
    </source>
</evidence>
<reference evidence="17" key="1">
    <citation type="submission" date="2016-10" db="EMBL/GenBank/DDBJ databases">
        <authorList>
            <person name="Varghese N."/>
            <person name="Submissions S."/>
        </authorList>
    </citation>
    <scope>NUCLEOTIDE SEQUENCE [LARGE SCALE GENOMIC DNA]</scope>
    <source>
        <strain evidence="17">DSM 21743</strain>
    </source>
</reference>
<dbReference type="HAMAP" id="MF_00303">
    <property type="entry name" value="Trigger_factor_Tig"/>
    <property type="match status" value="1"/>
</dbReference>
<dbReference type="Gene3D" id="3.10.50.40">
    <property type="match status" value="1"/>
</dbReference>
<evidence type="ECO:0000259" key="15">
    <source>
        <dbReference type="PROSITE" id="PS50059"/>
    </source>
</evidence>
<dbReference type="GO" id="GO:0015031">
    <property type="term" value="P:protein transport"/>
    <property type="evidence" value="ECO:0007669"/>
    <property type="project" value="UniProtKB-UniRule"/>
</dbReference>
<evidence type="ECO:0000256" key="12">
    <source>
        <dbReference type="PROSITE-ProRule" id="PRU00277"/>
    </source>
</evidence>
<evidence type="ECO:0000313" key="16">
    <source>
        <dbReference type="EMBL" id="SDU82882.1"/>
    </source>
</evidence>
<dbReference type="Pfam" id="PF05697">
    <property type="entry name" value="Trigger_N"/>
    <property type="match status" value="1"/>
</dbReference>
<comment type="domain">
    <text evidence="11">Consists of 3 domains; the N-terminus binds the ribosome, the middle domain has PPIase activity, while the C-terminus has intrinsic chaperone activity on its own.</text>
</comment>
<feature type="compositionally biased region" description="Low complexity" evidence="14">
    <location>
        <begin position="455"/>
        <end position="466"/>
    </location>
</feature>
<evidence type="ECO:0000256" key="3">
    <source>
        <dbReference type="ARBA" id="ARBA00013194"/>
    </source>
</evidence>
<evidence type="ECO:0000313" key="17">
    <source>
        <dbReference type="Proteomes" id="UP000198825"/>
    </source>
</evidence>
<evidence type="ECO:0000256" key="4">
    <source>
        <dbReference type="ARBA" id="ARBA00016902"/>
    </source>
</evidence>
<comment type="subcellular location">
    <subcellularLocation>
        <location evidence="11">Cytoplasm</location>
    </subcellularLocation>
    <text evidence="11">About half TF is bound to the ribosome near the polypeptide exit tunnel while the other half is free in the cytoplasm.</text>
</comment>
<proteinExistence type="inferred from homology"/>
<dbReference type="InterPro" id="IPR036611">
    <property type="entry name" value="Trigger_fac_ribosome-bd_sf"/>
</dbReference>
<dbReference type="PROSITE" id="PS50059">
    <property type="entry name" value="FKBP_PPIASE"/>
    <property type="match status" value="1"/>
</dbReference>
<dbReference type="GO" id="GO:0051083">
    <property type="term" value="P:'de novo' cotranslational protein folding"/>
    <property type="evidence" value="ECO:0007669"/>
    <property type="project" value="TreeGrafter"/>
</dbReference>
<dbReference type="GO" id="GO:0005737">
    <property type="term" value="C:cytoplasm"/>
    <property type="evidence" value="ECO:0007669"/>
    <property type="project" value="UniProtKB-SubCell"/>
</dbReference>
<keyword evidence="17" id="KW-1185">Reference proteome</keyword>
<dbReference type="PANTHER" id="PTHR30560:SF3">
    <property type="entry name" value="TRIGGER FACTOR-LIKE PROTEIN TIG, CHLOROPLASTIC"/>
    <property type="match status" value="1"/>
</dbReference>
<keyword evidence="7 11" id="KW-0143">Chaperone</keyword>
<organism evidence="16 17">
    <name type="scientific">Microlunatus sagamiharensis</name>
    <dbReference type="NCBI Taxonomy" id="546874"/>
    <lineage>
        <taxon>Bacteria</taxon>
        <taxon>Bacillati</taxon>
        <taxon>Actinomycetota</taxon>
        <taxon>Actinomycetes</taxon>
        <taxon>Propionibacteriales</taxon>
        <taxon>Propionibacteriaceae</taxon>
        <taxon>Microlunatus</taxon>
    </lineage>
</organism>